<reference evidence="1" key="1">
    <citation type="submission" date="2018-05" db="EMBL/GenBank/DDBJ databases">
        <authorList>
            <person name="Lanie J.A."/>
            <person name="Ng W.-L."/>
            <person name="Kazmierczak K.M."/>
            <person name="Andrzejewski T.M."/>
            <person name="Davidsen T.M."/>
            <person name="Wayne K.J."/>
            <person name="Tettelin H."/>
            <person name="Glass J.I."/>
            <person name="Rusch D."/>
            <person name="Podicherti R."/>
            <person name="Tsui H.-C.T."/>
            <person name="Winkler M.E."/>
        </authorList>
    </citation>
    <scope>NUCLEOTIDE SEQUENCE</scope>
</reference>
<organism evidence="1">
    <name type="scientific">marine metagenome</name>
    <dbReference type="NCBI Taxonomy" id="408172"/>
    <lineage>
        <taxon>unclassified sequences</taxon>
        <taxon>metagenomes</taxon>
        <taxon>ecological metagenomes</taxon>
    </lineage>
</organism>
<protein>
    <submittedName>
        <fullName evidence="1">Uncharacterized protein</fullName>
    </submittedName>
</protein>
<evidence type="ECO:0000313" key="1">
    <source>
        <dbReference type="EMBL" id="SVC72382.1"/>
    </source>
</evidence>
<sequence>MLYINKEISLGELIKKNNFSIINIWAS</sequence>
<gene>
    <name evidence="1" type="ORF">METZ01_LOCUS325236</name>
</gene>
<proteinExistence type="predicted"/>
<accession>A0A382PK92</accession>
<name>A0A382PK92_9ZZZZ</name>
<dbReference type="AlphaFoldDB" id="A0A382PK92"/>
<dbReference type="EMBL" id="UINC01107193">
    <property type="protein sequence ID" value="SVC72382.1"/>
    <property type="molecule type" value="Genomic_DNA"/>
</dbReference>
<feature type="non-terminal residue" evidence="1">
    <location>
        <position position="27"/>
    </location>
</feature>